<keyword evidence="3" id="KW-0067">ATP-binding</keyword>
<dbReference type="GO" id="GO:0008094">
    <property type="term" value="F:ATP-dependent activity, acting on DNA"/>
    <property type="evidence" value="ECO:0007669"/>
    <property type="project" value="TreeGrafter"/>
</dbReference>
<dbReference type="InterPro" id="IPR049730">
    <property type="entry name" value="SNF2/RAD54-like_C"/>
</dbReference>
<proteinExistence type="predicted"/>
<evidence type="ECO:0000313" key="6">
    <source>
        <dbReference type="Proteomes" id="UP000256690"/>
    </source>
</evidence>
<evidence type="ECO:0000313" key="5">
    <source>
        <dbReference type="EMBL" id="RDW69114.1"/>
    </source>
</evidence>
<keyword evidence="1" id="KW-0547">Nucleotide-binding</keyword>
<dbReference type="RefSeq" id="XP_026600903.1">
    <property type="nucleotide sequence ID" value="XM_026750890.1"/>
</dbReference>
<organism evidence="5 6">
    <name type="scientific">Aspergillus mulundensis</name>
    <dbReference type="NCBI Taxonomy" id="1810919"/>
    <lineage>
        <taxon>Eukaryota</taxon>
        <taxon>Fungi</taxon>
        <taxon>Dikarya</taxon>
        <taxon>Ascomycota</taxon>
        <taxon>Pezizomycotina</taxon>
        <taxon>Eurotiomycetes</taxon>
        <taxon>Eurotiomycetidae</taxon>
        <taxon>Eurotiales</taxon>
        <taxon>Aspergillaceae</taxon>
        <taxon>Aspergillus</taxon>
        <taxon>Aspergillus subgen. Nidulantes</taxon>
    </lineage>
</organism>
<evidence type="ECO:0008006" key="7">
    <source>
        <dbReference type="Google" id="ProtNLM"/>
    </source>
</evidence>
<evidence type="ECO:0000256" key="3">
    <source>
        <dbReference type="ARBA" id="ARBA00022840"/>
    </source>
</evidence>
<reference evidence="5 6" key="1">
    <citation type="journal article" date="2018" name="IMA Fungus">
        <title>IMA Genome-F 9: Draft genome sequence of Annulohypoxylon stygium, Aspergillus mulundensis, Berkeleyomyces basicola (syn. Thielaviopsis basicola), Ceratocystis smalleyi, two Cercospora beticola strains, Coleophoma cylindrospora, Fusarium fracticaudum, Phialophora cf. hyalina, and Morchella septimelata.</title>
        <authorList>
            <person name="Wingfield B.D."/>
            <person name="Bills G.F."/>
            <person name="Dong Y."/>
            <person name="Huang W."/>
            <person name="Nel W.J."/>
            <person name="Swalarsk-Parry B.S."/>
            <person name="Vaghefi N."/>
            <person name="Wilken P.M."/>
            <person name="An Z."/>
            <person name="de Beer Z.W."/>
            <person name="De Vos L."/>
            <person name="Chen L."/>
            <person name="Duong T.A."/>
            <person name="Gao Y."/>
            <person name="Hammerbacher A."/>
            <person name="Kikkert J.R."/>
            <person name="Li Y."/>
            <person name="Li H."/>
            <person name="Li K."/>
            <person name="Li Q."/>
            <person name="Liu X."/>
            <person name="Ma X."/>
            <person name="Naidoo K."/>
            <person name="Pethybridge S.J."/>
            <person name="Sun J."/>
            <person name="Steenkamp E.T."/>
            <person name="van der Nest M.A."/>
            <person name="van Wyk S."/>
            <person name="Wingfield M.J."/>
            <person name="Xiong C."/>
            <person name="Yue Q."/>
            <person name="Zhang X."/>
        </authorList>
    </citation>
    <scope>NUCLEOTIDE SEQUENCE [LARGE SCALE GENOMIC DNA]</scope>
    <source>
        <strain evidence="5 6">DSM 5745</strain>
    </source>
</reference>
<name>A0A3D8R5M7_9EURO</name>
<gene>
    <name evidence="5" type="ORF">DSM5745_08874</name>
</gene>
<evidence type="ECO:0000256" key="2">
    <source>
        <dbReference type="ARBA" id="ARBA00022801"/>
    </source>
</evidence>
<protein>
    <recommendedName>
        <fullName evidence="7">SNF2 N-terminal domain-containing protein</fullName>
    </recommendedName>
</protein>
<evidence type="ECO:0000256" key="1">
    <source>
        <dbReference type="ARBA" id="ARBA00022741"/>
    </source>
</evidence>
<keyword evidence="2" id="KW-0378">Hydrolase</keyword>
<evidence type="ECO:0000256" key="4">
    <source>
        <dbReference type="SAM" id="MobiDB-lite"/>
    </source>
</evidence>
<dbReference type="InterPro" id="IPR027417">
    <property type="entry name" value="P-loop_NTPase"/>
</dbReference>
<dbReference type="EMBL" id="PVWQ01000011">
    <property type="protein sequence ID" value="RDW69114.1"/>
    <property type="molecule type" value="Genomic_DNA"/>
</dbReference>
<dbReference type="OrthoDB" id="448448at2759"/>
<comment type="caution">
    <text evidence="5">The sequence shown here is derived from an EMBL/GenBank/DDBJ whole genome shotgun (WGS) entry which is preliminary data.</text>
</comment>
<dbReference type="InterPro" id="IPR050628">
    <property type="entry name" value="SNF2_RAD54_helicase_TF"/>
</dbReference>
<accession>A0A3D8R5M7</accession>
<dbReference type="PANTHER" id="PTHR45626">
    <property type="entry name" value="TRANSCRIPTION TERMINATION FACTOR 2-RELATED"/>
    <property type="match status" value="1"/>
</dbReference>
<dbReference type="GO" id="GO:0006281">
    <property type="term" value="P:DNA repair"/>
    <property type="evidence" value="ECO:0007669"/>
    <property type="project" value="TreeGrafter"/>
</dbReference>
<dbReference type="Gene3D" id="3.40.50.300">
    <property type="entry name" value="P-loop containing nucleotide triphosphate hydrolases"/>
    <property type="match status" value="1"/>
</dbReference>
<dbReference type="CDD" id="cd18793">
    <property type="entry name" value="SF2_C_SNF"/>
    <property type="match status" value="1"/>
</dbReference>
<feature type="region of interest" description="Disordered" evidence="4">
    <location>
        <begin position="15"/>
        <end position="54"/>
    </location>
</feature>
<dbReference type="GO" id="GO:0016787">
    <property type="term" value="F:hydrolase activity"/>
    <property type="evidence" value="ECO:0007669"/>
    <property type="project" value="UniProtKB-KW"/>
</dbReference>
<dbReference type="AlphaFoldDB" id="A0A3D8R5M7"/>
<dbReference type="GeneID" id="38119244"/>
<dbReference type="STRING" id="1810919.A0A3D8R5M7"/>
<dbReference type="SUPFAM" id="SSF52540">
    <property type="entry name" value="P-loop containing nucleoside triphosphate hydrolases"/>
    <property type="match status" value="1"/>
</dbReference>
<keyword evidence="6" id="KW-1185">Reference proteome</keyword>
<feature type="compositionally biased region" description="Basic residues" evidence="4">
    <location>
        <begin position="30"/>
        <end position="42"/>
    </location>
</feature>
<dbReference type="Proteomes" id="UP000256690">
    <property type="component" value="Unassembled WGS sequence"/>
</dbReference>
<dbReference type="GO" id="GO:0005524">
    <property type="term" value="F:ATP binding"/>
    <property type="evidence" value="ECO:0007669"/>
    <property type="project" value="UniProtKB-KW"/>
</dbReference>
<sequence>MEIYGMMRALESVRGSMGLSNDHPRASPPLRKRHRPIRKSHSAARANPSPNTHTFRIQRSTEDGELFLSFPNGTSFNHLFEKIVKALDGLRDLPGFKLDALAQLSAVVDAVRRAAKAKDAKFRVNVNVYGLESNRDKVGGELSRSNLFCRLEEMEESDTKGEEGVLKVEAEQEEEGVMALPKQDHDFKQTIAKVFGSLRHQEEALNFVAQRETGNISDKYHLWQPKMVNGEKVFRHVITNTTEREHPDKSDGEFLANKMGMGKPPTMLILIGKTMHDAREWVTLSIARGCQIQPWLRPLVGLCWLLSPQEADTVSHLKGSMKIMLYYGRSRKEALDSSDRFEIVTATCNTLAKDVLTQTLLGETELPRRGGRCRCRQPLAVISRERSPQHIEKRGHALCEDCCMGIVQRADGRVHCPLCQSLRRPNSDIPHAQELSPVGRHNLTYWTRTLDLIARHLRSAKTRFRRIDGKALSSKRQQILDRFDGTRDGTSNVPRSSHDSRNWSIRSEPQSVNRVFIVEPQWNPSVESQAVARAIRLADFFW</sequence>
<feature type="region of interest" description="Disordered" evidence="4">
    <location>
        <begin position="484"/>
        <end position="504"/>
    </location>
</feature>
<dbReference type="GO" id="GO:0005634">
    <property type="term" value="C:nucleus"/>
    <property type="evidence" value="ECO:0007669"/>
    <property type="project" value="TreeGrafter"/>
</dbReference>